<feature type="region of interest" description="Disordered" evidence="5">
    <location>
        <begin position="85"/>
        <end position="134"/>
    </location>
</feature>
<dbReference type="Proteomes" id="UP001363622">
    <property type="component" value="Unassembled WGS sequence"/>
</dbReference>
<dbReference type="Pfam" id="PF06644">
    <property type="entry name" value="ATP11"/>
    <property type="match status" value="1"/>
</dbReference>
<dbReference type="PANTHER" id="PTHR13126">
    <property type="entry name" value="CHAPERONE ATP11"/>
    <property type="match status" value="1"/>
</dbReference>
<keyword evidence="7" id="KW-1185">Reference proteome</keyword>
<comment type="similarity">
    <text evidence="2">Belongs to the ATP11 family.</text>
</comment>
<sequence>MASARVPAVRHFLTRPLTVPRFAQRRWAQVHDVRFLATHGTQERVLAKYKDKLERKAKEEGKKDVGELKEAYKDKIDDLRKKASVPGATAPLTPEQQSEISSASSHHTPPPFTPPPPPEQPSASGSKTPPGVKTLDSFIDVQKTSDLPEKEIEVLWRLRHANNSQSLCAALTTDVWQNIYNNARRHPQFILPLPRETEGEQGAEIHFMQWTFPTENTTTVLFTHLAEYKLRTEYSSPHTTVSFHTDMADAKGLVLVQGNVLPDRGISVDEGKWLLMCLQKFYGLQAEEAGGSRKKLLEMFTRGDSGFQVQELLNEAEKI</sequence>
<proteinExistence type="inferred from homology"/>
<keyword evidence="4" id="KW-0496">Mitochondrion</keyword>
<dbReference type="InterPro" id="IPR010591">
    <property type="entry name" value="ATP11"/>
</dbReference>
<evidence type="ECO:0000256" key="2">
    <source>
        <dbReference type="ARBA" id="ARBA00009116"/>
    </source>
</evidence>
<evidence type="ECO:0000256" key="3">
    <source>
        <dbReference type="ARBA" id="ARBA00022946"/>
    </source>
</evidence>
<comment type="caution">
    <text evidence="6">The sequence shown here is derived from an EMBL/GenBank/DDBJ whole genome shotgun (WGS) entry which is preliminary data.</text>
</comment>
<comment type="subcellular location">
    <subcellularLocation>
        <location evidence="1">Mitochondrion</location>
    </subcellularLocation>
</comment>
<reference evidence="6 7" key="1">
    <citation type="submission" date="2024-04" db="EMBL/GenBank/DDBJ databases">
        <title>Phyllosticta paracitricarpa is synonymous to the EU quarantine fungus P. citricarpa based on phylogenomic analyses.</title>
        <authorList>
            <consortium name="Lawrence Berkeley National Laboratory"/>
            <person name="Van Ingen-Buijs V.A."/>
            <person name="Van Westerhoven A.C."/>
            <person name="Haridas S."/>
            <person name="Skiadas P."/>
            <person name="Martin F."/>
            <person name="Groenewald J.Z."/>
            <person name="Crous P.W."/>
            <person name="Seidl M.F."/>
        </authorList>
    </citation>
    <scope>NUCLEOTIDE SEQUENCE [LARGE SCALE GENOMIC DNA]</scope>
    <source>
        <strain evidence="6 7">CBS 123371</strain>
    </source>
</reference>
<dbReference type="EMBL" id="JBBPHU010000002">
    <property type="protein sequence ID" value="KAK7521969.1"/>
    <property type="molecule type" value="Genomic_DNA"/>
</dbReference>
<accession>A0ABR1KVV9</accession>
<keyword evidence="3" id="KW-0809">Transit peptide</keyword>
<evidence type="ECO:0000256" key="1">
    <source>
        <dbReference type="ARBA" id="ARBA00004173"/>
    </source>
</evidence>
<evidence type="ECO:0000256" key="5">
    <source>
        <dbReference type="SAM" id="MobiDB-lite"/>
    </source>
</evidence>
<protein>
    <submittedName>
        <fullName evidence="6">ATP11 protein-domain-containing protein</fullName>
    </submittedName>
</protein>
<evidence type="ECO:0000313" key="7">
    <source>
        <dbReference type="Proteomes" id="UP001363622"/>
    </source>
</evidence>
<evidence type="ECO:0000313" key="6">
    <source>
        <dbReference type="EMBL" id="KAK7521969.1"/>
    </source>
</evidence>
<dbReference type="PANTHER" id="PTHR13126:SF0">
    <property type="entry name" value="ATP SYNTHASE MITOCHONDRIAL F1 COMPLEX ASSEMBLY FACTOR 1"/>
    <property type="match status" value="1"/>
</dbReference>
<feature type="compositionally biased region" description="Pro residues" evidence="5">
    <location>
        <begin position="108"/>
        <end position="120"/>
    </location>
</feature>
<evidence type="ECO:0000256" key="4">
    <source>
        <dbReference type="ARBA" id="ARBA00023128"/>
    </source>
</evidence>
<gene>
    <name evidence="6" type="ORF">IWZ03DRAFT_412144</name>
</gene>
<organism evidence="6 7">
    <name type="scientific">Phyllosticta citriasiana</name>
    <dbReference type="NCBI Taxonomy" id="595635"/>
    <lineage>
        <taxon>Eukaryota</taxon>
        <taxon>Fungi</taxon>
        <taxon>Dikarya</taxon>
        <taxon>Ascomycota</taxon>
        <taxon>Pezizomycotina</taxon>
        <taxon>Dothideomycetes</taxon>
        <taxon>Dothideomycetes incertae sedis</taxon>
        <taxon>Botryosphaeriales</taxon>
        <taxon>Phyllostictaceae</taxon>
        <taxon>Phyllosticta</taxon>
    </lineage>
</organism>
<name>A0ABR1KVV9_9PEZI</name>